<feature type="signal peptide" evidence="1">
    <location>
        <begin position="1"/>
        <end position="22"/>
    </location>
</feature>
<dbReference type="InterPro" id="IPR012854">
    <property type="entry name" value="Cu_amine_oxidase-like_N"/>
</dbReference>
<dbReference type="SUPFAM" id="SSF55383">
    <property type="entry name" value="Copper amine oxidase, domain N"/>
    <property type="match status" value="1"/>
</dbReference>
<sequence length="271" mass="28919">MQKRVSCLMTALVLFVTMSVHAAAAESSHNIVVNGQELTTTTVTKVINQNTYVSYWPVVSAMFPDATISWENGQSVVRANGLTMCVQVGAKYIVVNGRYLYVPNGVQLVSESVLLPAQVLAKALGAIVGWDGVRECAVFQSSGTPLASGDSYYYSDSVYWLSRIIYAESGNQPLEGKIAVGNVILNRVADSRFPNTITGVIFQPGQFTPAQSGSLNRTPNTESVIAAKLCLDGANTAGNSLYFVNPSVSPNSWASRNCTCVATIGAHAFFA</sequence>
<dbReference type="EMBL" id="DXDX01000168">
    <property type="protein sequence ID" value="HIY22051.1"/>
    <property type="molecule type" value="Genomic_DNA"/>
</dbReference>
<feature type="domain" description="Copper amine oxidase-like N-terminal" evidence="3">
    <location>
        <begin position="32"/>
        <end position="132"/>
    </location>
</feature>
<evidence type="ECO:0000259" key="2">
    <source>
        <dbReference type="Pfam" id="PF07486"/>
    </source>
</evidence>
<dbReference type="InterPro" id="IPR042047">
    <property type="entry name" value="SleB_dom1"/>
</dbReference>
<dbReference type="GO" id="GO:0016787">
    <property type="term" value="F:hydrolase activity"/>
    <property type="evidence" value="ECO:0007669"/>
    <property type="project" value="UniProtKB-KW"/>
</dbReference>
<dbReference type="Pfam" id="PF07486">
    <property type="entry name" value="Hydrolase_2"/>
    <property type="match status" value="1"/>
</dbReference>
<name>A0A9D2BYC1_9FIRM</name>
<dbReference type="InterPro" id="IPR011105">
    <property type="entry name" value="Cell_wall_hydrolase_SleB"/>
</dbReference>
<reference evidence="4" key="2">
    <citation type="submission" date="2021-04" db="EMBL/GenBank/DDBJ databases">
        <authorList>
            <person name="Gilroy R."/>
        </authorList>
    </citation>
    <scope>NUCLEOTIDE SEQUENCE</scope>
    <source>
        <strain evidence="4">ChiBcec16_6824</strain>
    </source>
</reference>
<dbReference type="Proteomes" id="UP000823868">
    <property type="component" value="Unassembled WGS sequence"/>
</dbReference>
<proteinExistence type="predicted"/>
<dbReference type="InterPro" id="IPR036582">
    <property type="entry name" value="Mao_N_sf"/>
</dbReference>
<reference evidence="4" key="1">
    <citation type="journal article" date="2021" name="PeerJ">
        <title>Extensive microbial diversity within the chicken gut microbiome revealed by metagenomics and culture.</title>
        <authorList>
            <person name="Gilroy R."/>
            <person name="Ravi A."/>
            <person name="Getino M."/>
            <person name="Pursley I."/>
            <person name="Horton D.L."/>
            <person name="Alikhan N.F."/>
            <person name="Baker D."/>
            <person name="Gharbi K."/>
            <person name="Hall N."/>
            <person name="Watson M."/>
            <person name="Adriaenssens E.M."/>
            <person name="Foster-Nyarko E."/>
            <person name="Jarju S."/>
            <person name="Secka A."/>
            <person name="Antonio M."/>
            <person name="Oren A."/>
            <person name="Chaudhuri R.R."/>
            <person name="La Ragione R."/>
            <person name="Hildebrand F."/>
            <person name="Pallen M.J."/>
        </authorList>
    </citation>
    <scope>NUCLEOTIDE SEQUENCE</scope>
    <source>
        <strain evidence="4">ChiBcec16_6824</strain>
    </source>
</reference>
<evidence type="ECO:0000256" key="1">
    <source>
        <dbReference type="SAM" id="SignalP"/>
    </source>
</evidence>
<evidence type="ECO:0000313" key="4">
    <source>
        <dbReference type="EMBL" id="HIY22051.1"/>
    </source>
</evidence>
<accession>A0A9D2BYC1</accession>
<feature type="chain" id="PRO_5039643731" evidence="1">
    <location>
        <begin position="23"/>
        <end position="271"/>
    </location>
</feature>
<evidence type="ECO:0000259" key="3">
    <source>
        <dbReference type="Pfam" id="PF07833"/>
    </source>
</evidence>
<keyword evidence="1" id="KW-0732">Signal</keyword>
<dbReference type="Gene3D" id="1.10.10.2520">
    <property type="entry name" value="Cell wall hydrolase SleB, domain 1"/>
    <property type="match status" value="1"/>
</dbReference>
<dbReference type="AlphaFoldDB" id="A0A9D2BYC1"/>
<feature type="domain" description="Cell wall hydrolase SleB" evidence="2">
    <location>
        <begin position="172"/>
        <end position="270"/>
    </location>
</feature>
<dbReference type="Gene3D" id="6.20.240.60">
    <property type="match status" value="1"/>
</dbReference>
<evidence type="ECO:0000313" key="5">
    <source>
        <dbReference type="Proteomes" id="UP000823868"/>
    </source>
</evidence>
<protein>
    <submittedName>
        <fullName evidence="4">Cell wall hydrolase</fullName>
    </submittedName>
</protein>
<keyword evidence="4" id="KW-0378">Hydrolase</keyword>
<comment type="caution">
    <text evidence="4">The sequence shown here is derived from an EMBL/GenBank/DDBJ whole genome shotgun (WGS) entry which is preliminary data.</text>
</comment>
<gene>
    <name evidence="4" type="ORF">H9841_09150</name>
</gene>
<organism evidence="4 5">
    <name type="scientific">Candidatus Flavonifractor merdigallinarum</name>
    <dbReference type="NCBI Taxonomy" id="2838589"/>
    <lineage>
        <taxon>Bacteria</taxon>
        <taxon>Bacillati</taxon>
        <taxon>Bacillota</taxon>
        <taxon>Clostridia</taxon>
        <taxon>Eubacteriales</taxon>
        <taxon>Oscillospiraceae</taxon>
        <taxon>Flavonifractor</taxon>
    </lineage>
</organism>
<dbReference type="Pfam" id="PF07833">
    <property type="entry name" value="Cu_amine_oxidN1"/>
    <property type="match status" value="1"/>
</dbReference>